<proteinExistence type="predicted"/>
<gene>
    <name evidence="1" type="ORF">DBRI1063_LOCUS4959</name>
</gene>
<reference evidence="1" key="1">
    <citation type="submission" date="2021-01" db="EMBL/GenBank/DDBJ databases">
        <authorList>
            <person name="Corre E."/>
            <person name="Pelletier E."/>
            <person name="Niang G."/>
            <person name="Scheremetjew M."/>
            <person name="Finn R."/>
            <person name="Kale V."/>
            <person name="Holt S."/>
            <person name="Cochrane G."/>
            <person name="Meng A."/>
            <person name="Brown T."/>
            <person name="Cohen L."/>
        </authorList>
    </citation>
    <scope>NUCLEOTIDE SEQUENCE</scope>
    <source>
        <strain evidence="1">Pop2</strain>
    </source>
</reference>
<protein>
    <submittedName>
        <fullName evidence="1">Uncharacterized protein</fullName>
    </submittedName>
</protein>
<sequence>MHRLVHPVSSLSSNLDTDVIYTLSKFWTNVMGCVTSVVEGKEAGSSDSNNNDTYDGLSFICNDHSNPTNSNHSRRRRRCCIVHFQSGQELILEESDDAPPSNSYDIQNDIFGYHLCIYLPTNESFQCTFQQVSECGLLYANPRFAGGRPEFGNALDWKEASDCGQFRVKDWLWCNDDDKKGGDDGKTESVEVKSKVPLLVMELEVRSTSHICCPLK</sequence>
<name>A0A7S1YSS7_9STRA</name>
<organism evidence="1">
    <name type="scientific">Ditylum brightwellii</name>
    <dbReference type="NCBI Taxonomy" id="49249"/>
    <lineage>
        <taxon>Eukaryota</taxon>
        <taxon>Sar</taxon>
        <taxon>Stramenopiles</taxon>
        <taxon>Ochrophyta</taxon>
        <taxon>Bacillariophyta</taxon>
        <taxon>Mediophyceae</taxon>
        <taxon>Lithodesmiophycidae</taxon>
        <taxon>Lithodesmiales</taxon>
        <taxon>Lithodesmiaceae</taxon>
        <taxon>Ditylum</taxon>
    </lineage>
</organism>
<accession>A0A7S1YSS7</accession>
<dbReference type="EMBL" id="HBGN01007797">
    <property type="protein sequence ID" value="CAD9318615.1"/>
    <property type="molecule type" value="Transcribed_RNA"/>
</dbReference>
<evidence type="ECO:0000313" key="1">
    <source>
        <dbReference type="EMBL" id="CAD9318615.1"/>
    </source>
</evidence>
<dbReference type="AlphaFoldDB" id="A0A7S1YSS7"/>